<dbReference type="SUPFAM" id="SSF53901">
    <property type="entry name" value="Thiolase-like"/>
    <property type="match status" value="2"/>
</dbReference>
<dbReference type="CDD" id="cd00829">
    <property type="entry name" value="SCP-x_thiolase"/>
    <property type="match status" value="1"/>
</dbReference>
<feature type="domain" description="Thiolase N-terminal" evidence="1">
    <location>
        <begin position="15"/>
        <end position="184"/>
    </location>
</feature>
<dbReference type="InterPro" id="IPR020616">
    <property type="entry name" value="Thiolase_N"/>
</dbReference>
<dbReference type="Pfam" id="PF22691">
    <property type="entry name" value="Thiolase_C_1"/>
    <property type="match status" value="1"/>
</dbReference>
<evidence type="ECO:0000259" key="2">
    <source>
        <dbReference type="Pfam" id="PF22691"/>
    </source>
</evidence>
<protein>
    <submittedName>
        <fullName evidence="3">Thiolase family protein</fullName>
    </submittedName>
</protein>
<feature type="domain" description="Thiolase C-terminal" evidence="2">
    <location>
        <begin position="266"/>
        <end position="390"/>
    </location>
</feature>
<dbReference type="InterPro" id="IPR055140">
    <property type="entry name" value="Thiolase_C_2"/>
</dbReference>
<accession>A0A329L342</accession>
<evidence type="ECO:0000313" key="4">
    <source>
        <dbReference type="Proteomes" id="UP000250347"/>
    </source>
</evidence>
<dbReference type="Pfam" id="PF00108">
    <property type="entry name" value="Thiolase_N"/>
    <property type="match status" value="1"/>
</dbReference>
<organism evidence="3 4">
    <name type="scientific">Mycobacterium colombiense</name>
    <dbReference type="NCBI Taxonomy" id="339268"/>
    <lineage>
        <taxon>Bacteria</taxon>
        <taxon>Bacillati</taxon>
        <taxon>Actinomycetota</taxon>
        <taxon>Actinomycetes</taxon>
        <taxon>Mycobacteriales</taxon>
        <taxon>Mycobacteriaceae</taxon>
        <taxon>Mycobacterium</taxon>
        <taxon>Mycobacterium avium complex (MAC)</taxon>
    </lineage>
</organism>
<comment type="caution">
    <text evidence="3">The sequence shown here is derived from an EMBL/GenBank/DDBJ whole genome shotgun (WGS) entry which is preliminary data.</text>
</comment>
<gene>
    <name evidence="3" type="ORF">DQP58_00305</name>
</gene>
<evidence type="ECO:0000313" key="3">
    <source>
        <dbReference type="EMBL" id="RAV00712.1"/>
    </source>
</evidence>
<dbReference type="PANTHER" id="PTHR42870:SF1">
    <property type="entry name" value="NON-SPECIFIC LIPID-TRANSFER PROTEIN-LIKE 2"/>
    <property type="match status" value="1"/>
</dbReference>
<evidence type="ECO:0000259" key="1">
    <source>
        <dbReference type="Pfam" id="PF00108"/>
    </source>
</evidence>
<sequence>MQELLREEWRGVNDVAIIGVGLHPFGRFEGKSAMQMGVEAIHAAVADAGIAWRDVQFATGGSWTVANPDAIVGMVGLTGIPFTNVFNACATAASATKACADGIRLGDYDIGIAIGLDKHPRGAFTEDPALVGMPRWYAQNGQYLTTQFFGMKANRYLHDHGISQQTLAKVAAKNFRNGAMNPNAFRRKPISEEDILSSTMLNYPLTQYMFCAPDEGAAAVVMCRADIAHRYTSKPVYLRAVEVRTRRYGAYEVNTTCAPVEEDVAPTVYAARNAFEKAGIAPDDVDVIQLQDTDAGAEIIHMAECGFCGHGDQEKLLADGATEINGAMPVNTDGGLIANGEPIGASGLRQIHEIVRQLRGEAADRQVPGNPKVGFTQLYGAPGTAAATILTT</sequence>
<dbReference type="InterPro" id="IPR002155">
    <property type="entry name" value="Thiolase"/>
</dbReference>
<name>A0A329L342_9MYCO</name>
<dbReference type="Gene3D" id="3.40.47.10">
    <property type="match status" value="1"/>
</dbReference>
<dbReference type="GO" id="GO:0016747">
    <property type="term" value="F:acyltransferase activity, transferring groups other than amino-acyl groups"/>
    <property type="evidence" value="ECO:0007669"/>
    <property type="project" value="InterPro"/>
</dbReference>
<reference evidence="3 4" key="1">
    <citation type="submission" date="2018-06" db="EMBL/GenBank/DDBJ databases">
        <title>NTM in soil in Japan.</title>
        <authorList>
            <person name="Ohya K."/>
        </authorList>
    </citation>
    <scope>NUCLEOTIDE SEQUENCE [LARGE SCALE GENOMIC DNA]</scope>
    <source>
        <strain evidence="3 4">GF76</strain>
    </source>
</reference>
<proteinExistence type="predicted"/>
<dbReference type="PANTHER" id="PTHR42870">
    <property type="entry name" value="ACETYL-COA C-ACETYLTRANSFERASE"/>
    <property type="match status" value="1"/>
</dbReference>
<dbReference type="AlphaFoldDB" id="A0A329L342"/>
<dbReference type="InterPro" id="IPR016039">
    <property type="entry name" value="Thiolase-like"/>
</dbReference>
<dbReference type="EMBL" id="QMEU01000001">
    <property type="protein sequence ID" value="RAV00712.1"/>
    <property type="molecule type" value="Genomic_DNA"/>
</dbReference>
<dbReference type="Proteomes" id="UP000250347">
    <property type="component" value="Unassembled WGS sequence"/>
</dbReference>
<dbReference type="PIRSF" id="PIRSF000429">
    <property type="entry name" value="Ac-CoA_Ac_transf"/>
    <property type="match status" value="1"/>
</dbReference>